<comment type="caution">
    <text evidence="7">The sequence shown here is derived from an EMBL/GenBank/DDBJ whole genome shotgun (WGS) entry which is preliminary data.</text>
</comment>
<feature type="domain" description="Immunoglobulin" evidence="6">
    <location>
        <begin position="147"/>
        <end position="233"/>
    </location>
</feature>
<dbReference type="Gene3D" id="2.60.40.10">
    <property type="entry name" value="Immunoglobulins"/>
    <property type="match status" value="2"/>
</dbReference>
<evidence type="ECO:0000256" key="3">
    <source>
        <dbReference type="ARBA" id="ARBA00023136"/>
    </source>
</evidence>
<dbReference type="InterPro" id="IPR050671">
    <property type="entry name" value="CD300_family_receptors"/>
</dbReference>
<feature type="compositionally biased region" description="Polar residues" evidence="4">
    <location>
        <begin position="237"/>
        <end position="257"/>
    </location>
</feature>
<evidence type="ECO:0000256" key="5">
    <source>
        <dbReference type="SAM" id="Phobius"/>
    </source>
</evidence>
<reference evidence="7 8" key="1">
    <citation type="submission" date="2019-04" db="EMBL/GenBank/DDBJ databases">
        <title>Chromosome genome assembly for Takifugu flavidus.</title>
        <authorList>
            <person name="Xiao S."/>
        </authorList>
    </citation>
    <scope>NUCLEOTIDE SEQUENCE [LARGE SCALE GENOMIC DNA]</scope>
    <source>
        <strain evidence="7">HTHZ2018</strain>
        <tissue evidence="7">Muscle</tissue>
    </source>
</reference>
<keyword evidence="3 5" id="KW-0472">Membrane</keyword>
<dbReference type="EMBL" id="RHFK02000776">
    <property type="protein sequence ID" value="TWW53203.1"/>
    <property type="molecule type" value="Genomic_DNA"/>
</dbReference>
<feature type="transmembrane region" description="Helical" evidence="5">
    <location>
        <begin position="41"/>
        <end position="61"/>
    </location>
</feature>
<dbReference type="InterPro" id="IPR036179">
    <property type="entry name" value="Ig-like_dom_sf"/>
</dbReference>
<evidence type="ECO:0000259" key="6">
    <source>
        <dbReference type="SMART" id="SM00409"/>
    </source>
</evidence>
<comment type="subcellular location">
    <subcellularLocation>
        <location evidence="1">Membrane</location>
    </subcellularLocation>
</comment>
<evidence type="ECO:0000256" key="2">
    <source>
        <dbReference type="ARBA" id="ARBA00022692"/>
    </source>
</evidence>
<dbReference type="AlphaFoldDB" id="A0A5C6MEB3"/>
<feature type="transmembrane region" description="Helical" evidence="5">
    <location>
        <begin position="295"/>
        <end position="319"/>
    </location>
</feature>
<dbReference type="InterPro" id="IPR013783">
    <property type="entry name" value="Ig-like_fold"/>
</dbReference>
<evidence type="ECO:0000313" key="8">
    <source>
        <dbReference type="Proteomes" id="UP000324091"/>
    </source>
</evidence>
<dbReference type="SUPFAM" id="SSF48726">
    <property type="entry name" value="Immunoglobulin"/>
    <property type="match status" value="1"/>
</dbReference>
<feature type="compositionally biased region" description="Basic and acidic residues" evidence="4">
    <location>
        <begin position="258"/>
        <end position="282"/>
    </location>
</feature>
<accession>A0A5C6MEB3</accession>
<keyword evidence="8" id="KW-1185">Reference proteome</keyword>
<dbReference type="PANTHER" id="PTHR11860:SF87">
    <property type="entry name" value="CMRF35-LIKE MOLECULE 8"/>
    <property type="match status" value="1"/>
</dbReference>
<protein>
    <recommendedName>
        <fullName evidence="6">Immunoglobulin domain-containing protein</fullName>
    </recommendedName>
</protein>
<proteinExistence type="predicted"/>
<dbReference type="GO" id="GO:0004888">
    <property type="term" value="F:transmembrane signaling receptor activity"/>
    <property type="evidence" value="ECO:0007669"/>
    <property type="project" value="TreeGrafter"/>
</dbReference>
<keyword evidence="2 5" id="KW-0812">Transmembrane</keyword>
<name>A0A5C6MEB3_9TELE</name>
<dbReference type="InterPro" id="IPR003599">
    <property type="entry name" value="Ig_sub"/>
</dbReference>
<keyword evidence="5" id="KW-1133">Transmembrane helix</keyword>
<evidence type="ECO:0000256" key="4">
    <source>
        <dbReference type="SAM" id="MobiDB-lite"/>
    </source>
</evidence>
<dbReference type="PANTHER" id="PTHR11860">
    <property type="entry name" value="POLYMERIC-IMMUNOGLOBULIN RECEPTOR"/>
    <property type="match status" value="1"/>
</dbReference>
<evidence type="ECO:0000256" key="1">
    <source>
        <dbReference type="ARBA" id="ARBA00004370"/>
    </source>
</evidence>
<dbReference type="GO" id="GO:0005886">
    <property type="term" value="C:plasma membrane"/>
    <property type="evidence" value="ECO:0007669"/>
    <property type="project" value="TreeGrafter"/>
</dbReference>
<feature type="region of interest" description="Disordered" evidence="4">
    <location>
        <begin position="345"/>
        <end position="366"/>
    </location>
</feature>
<gene>
    <name evidence="7" type="ORF">D4764_0229440</name>
</gene>
<organism evidence="7 8">
    <name type="scientific">Takifugu flavidus</name>
    <name type="common">sansaifugu</name>
    <dbReference type="NCBI Taxonomy" id="433684"/>
    <lineage>
        <taxon>Eukaryota</taxon>
        <taxon>Metazoa</taxon>
        <taxon>Chordata</taxon>
        <taxon>Craniata</taxon>
        <taxon>Vertebrata</taxon>
        <taxon>Euteleostomi</taxon>
        <taxon>Actinopterygii</taxon>
        <taxon>Neopterygii</taxon>
        <taxon>Teleostei</taxon>
        <taxon>Neoteleostei</taxon>
        <taxon>Acanthomorphata</taxon>
        <taxon>Eupercaria</taxon>
        <taxon>Tetraodontiformes</taxon>
        <taxon>Tetradontoidea</taxon>
        <taxon>Tetraodontidae</taxon>
        <taxon>Takifugu</taxon>
    </lineage>
</organism>
<evidence type="ECO:0000313" key="7">
    <source>
        <dbReference type="EMBL" id="TWW53203.1"/>
    </source>
</evidence>
<dbReference type="Proteomes" id="UP000324091">
    <property type="component" value="Unassembled WGS sequence"/>
</dbReference>
<feature type="region of interest" description="Disordered" evidence="4">
    <location>
        <begin position="236"/>
        <end position="288"/>
    </location>
</feature>
<sequence length="396" mass="44884">MRVVWQQQERLQILICDCSHVTGEDILSCCSLLLKQGGRRWIYLTGLFAPVLLAFLGLHAWRFVPWLIFTLNKGWSFVTERHGSSPQHFSPPHWTHREKKVFTVTIKDVREGDTDFWCVVEINGGRDDGTYFQVSVTRDVSSLYVDHQEVTGFNGGQTTIKCYYQNSGQAKWCRVGGPCVTQSQGSIDGTTVFINETPPRVFTVTMSGLKMEDSGWYWCSRGDLQMPVQIIVREKPSTTAQPETFTSPELVSPSTTNEAEKPSTTDETEKPSTTDEAEKPSTTDEDAPNSLSGSFMIVIISLSLLIFFVILSSLIWFCIKRQKQIQEEPSAEMLAEDTVIYTNMRGKRKPPVKPLKPESTKHSVSFPKRGCRRTVNIKTYENHHISTLWLLFNLPS</sequence>
<dbReference type="SMART" id="SM00409">
    <property type="entry name" value="IG"/>
    <property type="match status" value="1"/>
</dbReference>